<keyword evidence="7" id="KW-0067">ATP-binding</keyword>
<keyword evidence="6" id="KW-0269">Exonuclease</keyword>
<dbReference type="PANTHER" id="PTHR30591">
    <property type="entry name" value="RECBCD ENZYME SUBUNIT RECC"/>
    <property type="match status" value="1"/>
</dbReference>
<dbReference type="InterPro" id="IPR013986">
    <property type="entry name" value="DExx_box_DNA_helicase_dom_sf"/>
</dbReference>
<name>A0ABQ0JMU3_9VIBR</name>
<organism evidence="10 11">
    <name type="scientific">Vibrio variabilis</name>
    <dbReference type="NCBI Taxonomy" id="990271"/>
    <lineage>
        <taxon>Bacteria</taxon>
        <taxon>Pseudomonadati</taxon>
        <taxon>Pseudomonadota</taxon>
        <taxon>Gammaproteobacteria</taxon>
        <taxon>Vibrionales</taxon>
        <taxon>Vibrionaceae</taxon>
        <taxon>Vibrio</taxon>
    </lineage>
</organism>
<evidence type="ECO:0000313" key="10">
    <source>
        <dbReference type="EMBL" id="GAL30089.1"/>
    </source>
</evidence>
<dbReference type="Pfam" id="PF04257">
    <property type="entry name" value="Exonuc_V_gamma"/>
    <property type="match status" value="1"/>
</dbReference>
<dbReference type="SUPFAM" id="SSF52540">
    <property type="entry name" value="P-loop containing nucleoside triphosphate hydrolases"/>
    <property type="match status" value="1"/>
</dbReference>
<keyword evidence="8" id="KW-0238">DNA-binding</keyword>
<keyword evidence="1" id="KW-0540">Nuclease</keyword>
<evidence type="ECO:0000313" key="11">
    <source>
        <dbReference type="Proteomes" id="UP000029223"/>
    </source>
</evidence>
<keyword evidence="2" id="KW-0547">Nucleotide-binding</keyword>
<evidence type="ECO:0000256" key="2">
    <source>
        <dbReference type="ARBA" id="ARBA00022741"/>
    </source>
</evidence>
<evidence type="ECO:0000256" key="4">
    <source>
        <dbReference type="ARBA" id="ARBA00022801"/>
    </source>
</evidence>
<keyword evidence="9" id="KW-0234">DNA repair</keyword>
<evidence type="ECO:0000256" key="8">
    <source>
        <dbReference type="ARBA" id="ARBA00023125"/>
    </source>
</evidence>
<dbReference type="EC" id="3.1.11.5" evidence="10"/>
<reference evidence="11" key="1">
    <citation type="submission" date="2014-09" db="EMBL/GenBank/DDBJ databases">
        <title>Vibrio variabilis JCM 19239. (C206) whole genome shotgun sequence.</title>
        <authorList>
            <person name="Sawabe T."/>
            <person name="Meirelles P."/>
            <person name="Nakanishi M."/>
            <person name="Sayaka M."/>
            <person name="Hattori M."/>
            <person name="Ohkuma M."/>
        </authorList>
    </citation>
    <scope>NUCLEOTIDE SEQUENCE [LARGE SCALE GENOMIC DNA]</scope>
    <source>
        <strain evidence="11">JCM 19239</strain>
    </source>
</reference>
<evidence type="ECO:0000256" key="5">
    <source>
        <dbReference type="ARBA" id="ARBA00022806"/>
    </source>
</evidence>
<dbReference type="Proteomes" id="UP000029223">
    <property type="component" value="Unassembled WGS sequence"/>
</dbReference>
<keyword evidence="3" id="KW-0227">DNA damage</keyword>
<dbReference type="Gene3D" id="1.10.10.160">
    <property type="match status" value="1"/>
</dbReference>
<sequence length="414" mass="47478">MFTVYHSNQIDVLKSLLVQLIKLDPLQNPFEKEQILVQSPGMSQWLKMALAQEFGIAANIDFPLPATFIWDRFVQVLDDVPKRSAFNKEAMTWKIMHLLPKHLDDPDFAPLAQYLSDDSDASKRYQLAEKIADIYDGYLVYRPEWIATWEAGQSVVELEGEQPWQPKLWQALYDHTVALEQSPYHRANLYEHFIDELESNKDVKTHGLSQLPKRLFVFGISSLPPRYLDALKALGEHIDVHLMFTNPCRFYWGEVRDRKYLARLAAAKRKQLSDLDSLASSQDWQEGDWAFAQQLKGDIEANVDDELHLSEVGNSLLASMGKLGRDNLYLLSQLESNEIEAFVEVERNTLLQNIQADILNLDEHQDDTLLLSSEHKPASKHRTTRSLCMSATAQCVKWKCSTIICSRCLIVTLS</sequence>
<gene>
    <name evidence="10" type="ORF">JCM19239_7399</name>
</gene>
<accession>A0ABQ0JMU3</accession>
<comment type="caution">
    <text evidence="10">The sequence shown here is derived from an EMBL/GenBank/DDBJ whole genome shotgun (WGS) entry which is preliminary data.</text>
</comment>
<evidence type="ECO:0000256" key="3">
    <source>
        <dbReference type="ARBA" id="ARBA00022763"/>
    </source>
</evidence>
<protein>
    <submittedName>
        <fullName evidence="10">Exodeoxyribonuclease V gamma chain</fullName>
        <ecNumber evidence="10">3.1.11.5</ecNumber>
    </submittedName>
</protein>
<keyword evidence="11" id="KW-1185">Reference proteome</keyword>
<evidence type="ECO:0000256" key="9">
    <source>
        <dbReference type="ARBA" id="ARBA00023204"/>
    </source>
</evidence>
<evidence type="ECO:0000256" key="7">
    <source>
        <dbReference type="ARBA" id="ARBA00022840"/>
    </source>
</evidence>
<evidence type="ECO:0000256" key="1">
    <source>
        <dbReference type="ARBA" id="ARBA00022722"/>
    </source>
</evidence>
<keyword evidence="5" id="KW-0347">Helicase</keyword>
<evidence type="ECO:0000256" key="6">
    <source>
        <dbReference type="ARBA" id="ARBA00022839"/>
    </source>
</evidence>
<dbReference type="EMBL" id="BBMS01000083">
    <property type="protein sequence ID" value="GAL30089.1"/>
    <property type="molecule type" value="Genomic_DNA"/>
</dbReference>
<dbReference type="InterPro" id="IPR027417">
    <property type="entry name" value="P-loop_NTPase"/>
</dbReference>
<dbReference type="GO" id="GO:0008854">
    <property type="term" value="F:exodeoxyribonuclease V activity"/>
    <property type="evidence" value="ECO:0007669"/>
    <property type="project" value="UniProtKB-EC"/>
</dbReference>
<keyword evidence="4 10" id="KW-0378">Hydrolase</keyword>
<proteinExistence type="predicted"/>
<reference evidence="11" key="2">
    <citation type="submission" date="2014-09" db="EMBL/GenBank/DDBJ databases">
        <authorList>
            <consortium name="NBRP consortium"/>
            <person name="Sawabe T."/>
            <person name="Meirelles P."/>
            <person name="Nakanishi M."/>
            <person name="Sayaka M."/>
            <person name="Hattori M."/>
            <person name="Ohkuma M."/>
        </authorList>
    </citation>
    <scope>NUCLEOTIDE SEQUENCE [LARGE SCALE GENOMIC DNA]</scope>
    <source>
        <strain evidence="11">JCM 19239</strain>
    </source>
</reference>
<dbReference type="Gene3D" id="3.40.50.10930">
    <property type="match status" value="1"/>
</dbReference>
<dbReference type="PANTHER" id="PTHR30591:SF1">
    <property type="entry name" value="RECBCD ENZYME SUBUNIT RECC"/>
    <property type="match status" value="1"/>
</dbReference>